<dbReference type="GeneID" id="31359391"/>
<dbReference type="AlphaFoldDB" id="D3B5G6"/>
<organism evidence="1 2">
    <name type="scientific">Heterostelium pallidum (strain ATCC 26659 / Pp 5 / PN500)</name>
    <name type="common">Cellular slime mold</name>
    <name type="synonym">Polysphondylium pallidum</name>
    <dbReference type="NCBI Taxonomy" id="670386"/>
    <lineage>
        <taxon>Eukaryota</taxon>
        <taxon>Amoebozoa</taxon>
        <taxon>Evosea</taxon>
        <taxon>Eumycetozoa</taxon>
        <taxon>Dictyostelia</taxon>
        <taxon>Acytosteliales</taxon>
        <taxon>Acytosteliaceae</taxon>
        <taxon>Heterostelium</taxon>
    </lineage>
</organism>
<protein>
    <submittedName>
        <fullName evidence="1">Uncharacterized protein</fullName>
    </submittedName>
</protein>
<gene>
    <name evidence="1" type="ORF">PPL_03904</name>
</gene>
<name>D3B5G6_HETP5</name>
<reference evidence="1 2" key="1">
    <citation type="journal article" date="2011" name="Genome Res.">
        <title>Phylogeny-wide analysis of social amoeba genomes highlights ancient origins for complex intercellular communication.</title>
        <authorList>
            <person name="Heidel A.J."/>
            <person name="Lawal H.M."/>
            <person name="Felder M."/>
            <person name="Schilde C."/>
            <person name="Helps N.R."/>
            <person name="Tunggal B."/>
            <person name="Rivero F."/>
            <person name="John U."/>
            <person name="Schleicher M."/>
            <person name="Eichinger L."/>
            <person name="Platzer M."/>
            <person name="Noegel A.A."/>
            <person name="Schaap P."/>
            <person name="Gloeckner G."/>
        </authorList>
    </citation>
    <scope>NUCLEOTIDE SEQUENCE [LARGE SCALE GENOMIC DNA]</scope>
    <source>
        <strain evidence="2">ATCC 26659 / Pp 5 / PN500</strain>
    </source>
</reference>
<evidence type="ECO:0000313" key="2">
    <source>
        <dbReference type="Proteomes" id="UP000001396"/>
    </source>
</evidence>
<proteinExistence type="predicted"/>
<dbReference type="EMBL" id="ADBJ01000017">
    <property type="protein sequence ID" value="EFA83114.1"/>
    <property type="molecule type" value="Genomic_DNA"/>
</dbReference>
<comment type="caution">
    <text evidence="1">The sequence shown here is derived from an EMBL/GenBank/DDBJ whole genome shotgun (WGS) entry which is preliminary data.</text>
</comment>
<sequence>MTEEDFDRYYQEADLYKDLLNLKVFACGTIKSNRTIFPEFIYERPLKKHQ</sequence>
<accession>D3B5G6</accession>
<dbReference type="InParanoid" id="D3B5G6"/>
<dbReference type="Proteomes" id="UP000001396">
    <property type="component" value="Unassembled WGS sequence"/>
</dbReference>
<keyword evidence="2" id="KW-1185">Reference proteome</keyword>
<evidence type="ECO:0000313" key="1">
    <source>
        <dbReference type="EMBL" id="EFA83114.1"/>
    </source>
</evidence>
<dbReference type="RefSeq" id="XP_020435231.1">
    <property type="nucleotide sequence ID" value="XM_020574817.1"/>
</dbReference>